<proteinExistence type="predicted"/>
<evidence type="ECO:0000313" key="1">
    <source>
        <dbReference type="EnsemblPlants" id="MELO3C030984.2.1"/>
    </source>
</evidence>
<sequence length="139" mass="16123">MDDFDLVLGIELSISMLVQVGLGCDVSAFSYANLPRLNMFKIYYKRDIVVESPTKPYCTLCKLSISLPLTIFNACDTYQFYNVFNDFLSLSCFIKQFSQEGEGRLHHTISLFATFEFYTVDLLTEQNKCRTIMYEKLRL</sequence>
<name>A0A9I9EAC5_CUCME</name>
<dbReference type="AlphaFoldDB" id="A0A9I9EAC5"/>
<accession>A0A9I9EAC5</accession>
<protein>
    <submittedName>
        <fullName evidence="1">Uncharacterized protein</fullName>
    </submittedName>
</protein>
<reference evidence="1" key="1">
    <citation type="submission" date="2023-03" db="UniProtKB">
        <authorList>
            <consortium name="EnsemblPlants"/>
        </authorList>
    </citation>
    <scope>IDENTIFICATION</scope>
</reference>
<dbReference type="EnsemblPlants" id="MELO3C030984.2.1">
    <property type="protein sequence ID" value="MELO3C030984.2.1"/>
    <property type="gene ID" value="MELO3C030984.2"/>
</dbReference>
<organism evidence="1">
    <name type="scientific">Cucumis melo</name>
    <name type="common">Muskmelon</name>
    <dbReference type="NCBI Taxonomy" id="3656"/>
    <lineage>
        <taxon>Eukaryota</taxon>
        <taxon>Viridiplantae</taxon>
        <taxon>Streptophyta</taxon>
        <taxon>Embryophyta</taxon>
        <taxon>Tracheophyta</taxon>
        <taxon>Spermatophyta</taxon>
        <taxon>Magnoliopsida</taxon>
        <taxon>eudicotyledons</taxon>
        <taxon>Gunneridae</taxon>
        <taxon>Pentapetalae</taxon>
        <taxon>rosids</taxon>
        <taxon>fabids</taxon>
        <taxon>Cucurbitales</taxon>
        <taxon>Cucurbitaceae</taxon>
        <taxon>Benincaseae</taxon>
        <taxon>Cucumis</taxon>
    </lineage>
</organism>
<dbReference type="Gramene" id="MELO3C030984.2.1">
    <property type="protein sequence ID" value="MELO3C030984.2.1"/>
    <property type="gene ID" value="MELO3C030984.2"/>
</dbReference>